<dbReference type="Pfam" id="PF00126">
    <property type="entry name" value="HTH_1"/>
    <property type="match status" value="1"/>
</dbReference>
<dbReference type="Gene3D" id="3.40.190.290">
    <property type="match status" value="1"/>
</dbReference>
<evidence type="ECO:0000256" key="4">
    <source>
        <dbReference type="ARBA" id="ARBA00023163"/>
    </source>
</evidence>
<dbReference type="SUPFAM" id="SSF46785">
    <property type="entry name" value="Winged helix' DNA-binding domain"/>
    <property type="match status" value="1"/>
</dbReference>
<dbReference type="Pfam" id="PF03466">
    <property type="entry name" value="LysR_substrate"/>
    <property type="match status" value="1"/>
</dbReference>
<dbReference type="InterPro" id="IPR005119">
    <property type="entry name" value="LysR_subst-bd"/>
</dbReference>
<keyword evidence="2" id="KW-0805">Transcription regulation</keyword>
<comment type="caution">
    <text evidence="6">The sequence shown here is derived from an EMBL/GenBank/DDBJ whole genome shotgun (WGS) entry which is preliminary data.</text>
</comment>
<gene>
    <name evidence="6" type="ORF">PQU98_15245</name>
</gene>
<evidence type="ECO:0000313" key="6">
    <source>
        <dbReference type="EMBL" id="MDC7677497.1"/>
    </source>
</evidence>
<evidence type="ECO:0000259" key="5">
    <source>
        <dbReference type="PROSITE" id="PS50931"/>
    </source>
</evidence>
<sequence>MSRLDPNDLSTFIAIARQKSFRKASEELGVTASALSHAMRTLEERLGVRLLNRTTRSVALTEAGQRLYDRVTPAFRDIDDAIEDLNRFRDRPAGSIRINAARLACHLVLLPLLSGFTRSYPDVSVEVVSDNALSDIVGKGFDAGVRFGEALAADMIAIPLGPRKRFSVVASPEFLTRHGVPKTPHDLRHFPCIRYRFDSGALYRWEFERGPEAPEVEVAGPVTVNDLDLMVRPALDGLGLAYVFEEQVAAYIQSGQLVEVLSDWCPYYPGFFLYYPSRRQMPAALRAFVDHVRAQRF</sequence>
<evidence type="ECO:0000313" key="7">
    <source>
        <dbReference type="Proteomes" id="UP001218579"/>
    </source>
</evidence>
<dbReference type="Gene3D" id="1.10.10.10">
    <property type="entry name" value="Winged helix-like DNA-binding domain superfamily/Winged helix DNA-binding domain"/>
    <property type="match status" value="1"/>
</dbReference>
<proteinExistence type="inferred from homology"/>
<keyword evidence="4" id="KW-0804">Transcription</keyword>
<feature type="domain" description="HTH lysR-type" evidence="5">
    <location>
        <begin position="4"/>
        <end position="61"/>
    </location>
</feature>
<dbReference type="InterPro" id="IPR000847">
    <property type="entry name" value="LysR_HTH_N"/>
</dbReference>
<dbReference type="CDD" id="cd08474">
    <property type="entry name" value="PBP2_CrgA_like_5"/>
    <property type="match status" value="1"/>
</dbReference>
<keyword evidence="3" id="KW-0238">DNA-binding</keyword>
<dbReference type="InterPro" id="IPR036390">
    <property type="entry name" value="WH_DNA-bd_sf"/>
</dbReference>
<evidence type="ECO:0000256" key="2">
    <source>
        <dbReference type="ARBA" id="ARBA00023015"/>
    </source>
</evidence>
<dbReference type="PANTHER" id="PTHR30537:SF1">
    <property type="entry name" value="HTH-TYPE TRANSCRIPTIONAL REGULATOR PGRR"/>
    <property type="match status" value="1"/>
</dbReference>
<dbReference type="PROSITE" id="PS50931">
    <property type="entry name" value="HTH_LYSR"/>
    <property type="match status" value="1"/>
</dbReference>
<dbReference type="InterPro" id="IPR058163">
    <property type="entry name" value="LysR-type_TF_proteobact-type"/>
</dbReference>
<dbReference type="InterPro" id="IPR036388">
    <property type="entry name" value="WH-like_DNA-bd_sf"/>
</dbReference>
<dbReference type="PANTHER" id="PTHR30537">
    <property type="entry name" value="HTH-TYPE TRANSCRIPTIONAL REGULATOR"/>
    <property type="match status" value="1"/>
</dbReference>
<name>A0ABT5HML9_9CAUL</name>
<reference evidence="6 7" key="1">
    <citation type="submission" date="2023-01" db="EMBL/GenBank/DDBJ databases">
        <title>Novel species of the genus Asticcacaulis isolated from rivers.</title>
        <authorList>
            <person name="Lu H."/>
        </authorList>
    </citation>
    <scope>NUCLEOTIDE SEQUENCE [LARGE SCALE GENOMIC DNA]</scope>
    <source>
        <strain evidence="6 7">LKC15W</strain>
    </source>
</reference>
<keyword evidence="7" id="KW-1185">Reference proteome</keyword>
<evidence type="ECO:0000256" key="1">
    <source>
        <dbReference type="ARBA" id="ARBA00009437"/>
    </source>
</evidence>
<dbReference type="RefSeq" id="WP_272745814.1">
    <property type="nucleotide sequence ID" value="NZ_JAQQKV010000003.1"/>
</dbReference>
<protein>
    <submittedName>
        <fullName evidence="6">LysR family transcriptional regulator</fullName>
    </submittedName>
</protein>
<evidence type="ECO:0000256" key="3">
    <source>
        <dbReference type="ARBA" id="ARBA00023125"/>
    </source>
</evidence>
<organism evidence="6 7">
    <name type="scientific">Asticcacaulis machinosus</name>
    <dbReference type="NCBI Taxonomy" id="2984211"/>
    <lineage>
        <taxon>Bacteria</taxon>
        <taxon>Pseudomonadati</taxon>
        <taxon>Pseudomonadota</taxon>
        <taxon>Alphaproteobacteria</taxon>
        <taxon>Caulobacterales</taxon>
        <taxon>Caulobacteraceae</taxon>
        <taxon>Asticcacaulis</taxon>
    </lineage>
</organism>
<accession>A0ABT5HML9</accession>
<dbReference type="Proteomes" id="UP001218579">
    <property type="component" value="Unassembled WGS sequence"/>
</dbReference>
<dbReference type="EMBL" id="JAQQKV010000003">
    <property type="protein sequence ID" value="MDC7677497.1"/>
    <property type="molecule type" value="Genomic_DNA"/>
</dbReference>
<comment type="similarity">
    <text evidence="1">Belongs to the LysR transcriptional regulatory family.</text>
</comment>
<dbReference type="SUPFAM" id="SSF53850">
    <property type="entry name" value="Periplasmic binding protein-like II"/>
    <property type="match status" value="1"/>
</dbReference>